<dbReference type="Proteomes" id="UP001597347">
    <property type="component" value="Unassembled WGS sequence"/>
</dbReference>
<dbReference type="EMBL" id="JBHUEA010000022">
    <property type="protein sequence ID" value="MFD1722515.1"/>
    <property type="molecule type" value="Genomic_DNA"/>
</dbReference>
<dbReference type="RefSeq" id="WP_377935688.1">
    <property type="nucleotide sequence ID" value="NZ_JBHUEA010000022.1"/>
</dbReference>
<name>A0ABW4LI85_9MICO</name>
<proteinExistence type="predicted"/>
<protein>
    <recommendedName>
        <fullName evidence="3">SIR2-like domain-containing protein</fullName>
    </recommendedName>
</protein>
<sequence>MGHVVLLGAGFSKALSPHMPLLPDLGERVMDELDGQGRDELAQFAGNVEEYLTYIGTDQPWLSDEENLRHRARFSETVTALRQVIVDAEAHARAAGLPDWLDRVAWQWSREQAAVLTFNYDLLLDWALRTAGGVGALADLYMVPLVERLPAGSGHFLSAGPPRDTSAELYKLHGSVNWLHGGDAAPITEPLVLDGRANVPDESPRHERVYGGLRTFIVPPTSVKNRYYDRVGVRAQWISAAQRLRNATRLTVIGYSLPLSDVGSSSFIRTNLSPSATISVVDFNAAAAERFGALLQRPACWHPEINSWLSSDVPAKVEWWVTEQRADLVVPRLEVNGVDESAQLPSVRDAAELDAAVTTLFAVGDIERNVLVDGLLINRGWAPPPSAG</sequence>
<gene>
    <name evidence="1" type="ORF">ACFSBI_13230</name>
</gene>
<evidence type="ECO:0000313" key="2">
    <source>
        <dbReference type="Proteomes" id="UP001597347"/>
    </source>
</evidence>
<organism evidence="1 2">
    <name type="scientific">Amnibacterium endophyticum</name>
    <dbReference type="NCBI Taxonomy" id="2109337"/>
    <lineage>
        <taxon>Bacteria</taxon>
        <taxon>Bacillati</taxon>
        <taxon>Actinomycetota</taxon>
        <taxon>Actinomycetes</taxon>
        <taxon>Micrococcales</taxon>
        <taxon>Microbacteriaceae</taxon>
        <taxon>Amnibacterium</taxon>
    </lineage>
</organism>
<reference evidence="2" key="1">
    <citation type="journal article" date="2019" name="Int. J. Syst. Evol. Microbiol.">
        <title>The Global Catalogue of Microorganisms (GCM) 10K type strain sequencing project: providing services to taxonomists for standard genome sequencing and annotation.</title>
        <authorList>
            <consortium name="The Broad Institute Genomics Platform"/>
            <consortium name="The Broad Institute Genome Sequencing Center for Infectious Disease"/>
            <person name="Wu L."/>
            <person name="Ma J."/>
        </authorList>
    </citation>
    <scope>NUCLEOTIDE SEQUENCE [LARGE SCALE GENOMIC DNA]</scope>
    <source>
        <strain evidence="2">CGMCC 1.12471</strain>
    </source>
</reference>
<comment type="caution">
    <text evidence="1">The sequence shown here is derived from an EMBL/GenBank/DDBJ whole genome shotgun (WGS) entry which is preliminary data.</text>
</comment>
<accession>A0ABW4LI85</accession>
<evidence type="ECO:0000313" key="1">
    <source>
        <dbReference type="EMBL" id="MFD1722515.1"/>
    </source>
</evidence>
<keyword evidence="2" id="KW-1185">Reference proteome</keyword>
<evidence type="ECO:0008006" key="3">
    <source>
        <dbReference type="Google" id="ProtNLM"/>
    </source>
</evidence>